<dbReference type="InterPro" id="IPR036291">
    <property type="entry name" value="NAD(P)-bd_dom_sf"/>
</dbReference>
<dbReference type="PANTHER" id="PTHR24320">
    <property type="entry name" value="RETINOL DEHYDROGENASE"/>
    <property type="match status" value="1"/>
</dbReference>
<evidence type="ECO:0000256" key="1">
    <source>
        <dbReference type="ARBA" id="ARBA00006484"/>
    </source>
</evidence>
<evidence type="ECO:0000313" key="3">
    <source>
        <dbReference type="EMBL" id="GIG51932.1"/>
    </source>
</evidence>
<dbReference type="Pfam" id="PF00106">
    <property type="entry name" value="adh_short"/>
    <property type="match status" value="1"/>
</dbReference>
<dbReference type="EMBL" id="BONQ01000166">
    <property type="protein sequence ID" value="GIG51932.1"/>
    <property type="molecule type" value="Genomic_DNA"/>
</dbReference>
<gene>
    <name evidence="3" type="ORF">Dsi01nite_099730</name>
</gene>
<proteinExistence type="inferred from homology"/>
<comment type="caution">
    <text evidence="3">The sequence shown here is derived from an EMBL/GenBank/DDBJ whole genome shotgun (WGS) entry which is preliminary data.</text>
</comment>
<organism evidence="3 4">
    <name type="scientific">Dactylosporangium siamense</name>
    <dbReference type="NCBI Taxonomy" id="685454"/>
    <lineage>
        <taxon>Bacteria</taxon>
        <taxon>Bacillati</taxon>
        <taxon>Actinomycetota</taxon>
        <taxon>Actinomycetes</taxon>
        <taxon>Micromonosporales</taxon>
        <taxon>Micromonosporaceae</taxon>
        <taxon>Dactylosporangium</taxon>
    </lineage>
</organism>
<dbReference type="Proteomes" id="UP000660611">
    <property type="component" value="Unassembled WGS sequence"/>
</dbReference>
<dbReference type="GO" id="GO:0016491">
    <property type="term" value="F:oxidoreductase activity"/>
    <property type="evidence" value="ECO:0007669"/>
    <property type="project" value="UniProtKB-KW"/>
</dbReference>
<dbReference type="NCBIfam" id="NF004513">
    <property type="entry name" value="PRK05854.1"/>
    <property type="match status" value="1"/>
</dbReference>
<sequence>MTLDLTVPDLTGRLAIVTGASDGLGRAIAGRLAAAGAELLLPVRDLAKAERTLAHVPAKTLRRADLASLDDVRAFAERVDRPVHLLVNNAGVMAPPARQTSRDGLELQFATNHLSHFALVHHLLPRLREGRARVTSVVSFGARDGRIAWGDLQSERGYRPMRAYNQSKLAQLLFALELDRRSTGEGWGITSNAAHPGLASTNLQAATPLDRWFKRLSRAGILVQTADRGARPALYAATSPHARGGGLYGPGGLAHLAGAPVEQRLYRSARDPRDAEQVWAVSEKLLG</sequence>
<keyword evidence="4" id="KW-1185">Reference proteome</keyword>
<dbReference type="InterPro" id="IPR002347">
    <property type="entry name" value="SDR_fam"/>
</dbReference>
<name>A0A919PYE5_9ACTN</name>
<dbReference type="SUPFAM" id="SSF51735">
    <property type="entry name" value="NAD(P)-binding Rossmann-fold domains"/>
    <property type="match status" value="1"/>
</dbReference>
<comment type="similarity">
    <text evidence="1">Belongs to the short-chain dehydrogenases/reductases (SDR) family.</text>
</comment>
<dbReference type="PRINTS" id="PR00081">
    <property type="entry name" value="GDHRDH"/>
</dbReference>
<dbReference type="PANTHER" id="PTHR24320:SF148">
    <property type="entry name" value="NAD(P)-BINDING ROSSMANN-FOLD SUPERFAMILY PROTEIN"/>
    <property type="match status" value="1"/>
</dbReference>
<evidence type="ECO:0000313" key="4">
    <source>
        <dbReference type="Proteomes" id="UP000660611"/>
    </source>
</evidence>
<accession>A0A919PYE5</accession>
<dbReference type="Gene3D" id="3.40.50.720">
    <property type="entry name" value="NAD(P)-binding Rossmann-like Domain"/>
    <property type="match status" value="1"/>
</dbReference>
<dbReference type="RefSeq" id="WP_203853535.1">
    <property type="nucleotide sequence ID" value="NZ_BAAAVW010000034.1"/>
</dbReference>
<evidence type="ECO:0000256" key="2">
    <source>
        <dbReference type="ARBA" id="ARBA00023002"/>
    </source>
</evidence>
<dbReference type="AlphaFoldDB" id="A0A919PYE5"/>
<protein>
    <submittedName>
        <fullName evidence="3">Short chain dehydrogenase</fullName>
    </submittedName>
</protein>
<keyword evidence="2" id="KW-0560">Oxidoreductase</keyword>
<reference evidence="3" key="1">
    <citation type="submission" date="2021-01" db="EMBL/GenBank/DDBJ databases">
        <title>Whole genome shotgun sequence of Dactylosporangium siamense NBRC 106093.</title>
        <authorList>
            <person name="Komaki H."/>
            <person name="Tamura T."/>
        </authorList>
    </citation>
    <scope>NUCLEOTIDE SEQUENCE</scope>
    <source>
        <strain evidence="3">NBRC 106093</strain>
    </source>
</reference>